<keyword evidence="5" id="KW-0813">Transport</keyword>
<dbReference type="GO" id="GO:0043495">
    <property type="term" value="F:protein-membrane adaptor activity"/>
    <property type="evidence" value="ECO:0007669"/>
    <property type="project" value="TreeGrafter"/>
</dbReference>
<evidence type="ECO:0000256" key="14">
    <source>
        <dbReference type="SAM" id="SignalP"/>
    </source>
</evidence>
<comment type="catalytic activity">
    <reaction evidence="12">
        <text>a 1,2-diacyl-sn-glycero-3-phosphocholine(in) = a 1,2-diacyl-sn-glycero-3-phosphocholine(out)</text>
        <dbReference type="Rhea" id="RHEA:38571"/>
        <dbReference type="ChEBI" id="CHEBI:57643"/>
    </reaction>
</comment>
<reference evidence="15 16" key="1">
    <citation type="submission" date="2019-07" db="EMBL/GenBank/DDBJ databases">
        <title>Rhodotorula toruloides NBRC10032 genome sequencing.</title>
        <authorList>
            <person name="Shida Y."/>
            <person name="Takaku H."/>
            <person name="Ogasawara W."/>
            <person name="Mori K."/>
        </authorList>
    </citation>
    <scope>NUCLEOTIDE SEQUENCE [LARGE SCALE GENOMIC DNA]</scope>
    <source>
        <strain evidence="15 16">NBRC10032</strain>
    </source>
</reference>
<dbReference type="OrthoDB" id="18982at2759"/>
<dbReference type="Pfam" id="PF13329">
    <property type="entry name" value="ATG2_CAD"/>
    <property type="match status" value="1"/>
</dbReference>
<keyword evidence="9" id="KW-0472">Membrane</keyword>
<evidence type="ECO:0000256" key="2">
    <source>
        <dbReference type="ARBA" id="ARBA00004623"/>
    </source>
</evidence>
<evidence type="ECO:0000256" key="1">
    <source>
        <dbReference type="ARBA" id="ARBA00004406"/>
    </source>
</evidence>
<dbReference type="GO" id="GO:0034045">
    <property type="term" value="C:phagophore assembly site membrane"/>
    <property type="evidence" value="ECO:0007669"/>
    <property type="project" value="UniProtKB-SubCell"/>
</dbReference>
<feature type="region of interest" description="Disordered" evidence="13">
    <location>
        <begin position="307"/>
        <end position="341"/>
    </location>
</feature>
<protein>
    <recommendedName>
        <fullName evidence="4">Autophagy-related protein 2</fullName>
    </recommendedName>
</protein>
<evidence type="ECO:0000256" key="5">
    <source>
        <dbReference type="ARBA" id="ARBA00022448"/>
    </source>
</evidence>
<sequence length="1970" mass="211043">MPWTLSSLLSAPLKAAASYLPSVPLPANLQQRLVAFLLRRAIGGFVKGGWSGLGDEGRIEADVREGRFVVRDVEVDEQAVNSLLSPPPLPTSDGEGVLNSPLRFESGSIGTVTALVVWPMTKLDLVIDQVDLVFRVSNSPRPADSPSAPPPHEVPPTPRQDKNDPLAESHSSVSIAHDFISHELLPSEDAELRASLHLSHSLVSSVDLPGAFGGSPKGAETEREAEKIETTVLAGLIERVLARLGVRVKQVRVRLLWGTEGMTGENELELRIDEVEYMGDASEPGAAKVSPIRSLHVSPPRVYLRLAEPPLPHSSAPSRPAADRRYSSESDSSSSSSGDEADLLAMSQSIADLRTSVYSTRSGGSSIAGRSDLFASARSAPFQSVSEEPEEDGPFHDPDAETRAASSNSSPPEQRDSPQLVVALGVSDKPVTLIISTALPSEGDKPISRRPVVTLSADIDTPWTCAVTTEQLVALLSLFARLSPPSTPTSTSAATQPQVSNTFPDVSFSLRAFHLLVALPSKASVQPSPFPPAIFAHPDAVIRAPHLRLRLDGFGLTSDALTGMRLQVDHVALTETSAPAGGRVDNEVWRTLPLLVDDSALSNKSSTDGAANSPDWVRYATTGEGGTAAGQGAVYGRDWRFLPRSAGKKTASKGEDDMVKSPALVLSASSGDGLVVDLAPLHAFIDLSAMGRLLPVVELCADALPPSPGSAASEDAPIAPTPRPSSPACPATAPPRDILEDFVDASVTPRDAVPVPAALTLLVRCPLLRVEFRCPAPKDYRIAAEDSELVRSGRLGIDLVSTRLAIGKLMTELDLDALEAFFATKSDIQAVPFLRISPLVPRTEDPAAVGPRISATLGAAYPAFDTTLPLIRIKLDKPAFDGLQLFADDVSQYLVVELGESSVGSSNEGHHGMRGTRMIGSRYFGVKSFMHPRRRRRESETDSTTSTATVRGRSEEGGLGDRAETRTASVQVNVTDVIVDLHLGSLTNGSTNVRHLTLAASDLSIVVEVLNNANADFRAKLIVMDVKMEHQSKITAPVTILSRTMPRDLTTPSSPLVHVGFTSSTERETSLKESKVQLTLSDLTYYVSADLTWLQELERFVKAPEGAFEHVVPNELSRLRVRLNSVCAHVSVPSSSSHLVFVVGEARLRTDLMPDLPRTTFLVDVIGLRALAIDSEADLVETAPNLRQQEVWRFWKAKGFAPIAHVEQASVEARQGNGLVLPDFDVLVDGAKVDIALCADTVAGLATFANDFAAALSSTSLHSSPRTTAALHRRPGTRKDSGDLLASVDPAAFEKASPLDDLPEMLDDDVPTNTTYITDALRRPSSRPVAMGAGQRTTSSASLPAFGHAESAHLLSEIDGETIKTLVPGGLQIIDEWLCESRVEDDELSASASSIRCRVVNSDVSLRLHGGYDWATTRKAIEEEAKAVRRRLKKIRQLLANGQAADASAETASVLMFGSVQLGLPPGASELPAKELLAAINEELDDSLDSGAVSTAATSWQSLPGGVTPPIAKPPGPAVVGKLRKRLTRSKAFAIEINLRELNANFDSYSASLSLEASKLLGVDPALTSRISADVGVFEIIDNIKTSTWRKFLTELRPSEGGVMRPTGGRMARLELRAVKPVSMLPNAHDELVAKLRVSPLRLYIDQDALDFLKTFGAFERAVADAPAQAGRTAQEPFYQRVEILPVKLKVDYKPKRVDYNALRRGKTAELMNFFHFDGSEMTLRHLVVTGVSGTSTLSALVQDIWTPDVKAHQLADVVGGIAPIRSVVNVGAGMANLVLLPMEQYRKDGRVVRGLQKGAQAFAKQTTLEAINIGAKLATGTQVILEQAEHVLGAKFSQPVSAEAIAPFAPDVPHDPQDRLEDSLVGDGMPDLRSRYAEQPADFREGVQIAYKTLGDNVKEAAQTILAVPMEVYERSGNEGAVRAVVRAIPIAVLKPMIGASGAVSKALLGLRNTLDSNSQQSELEDKYK</sequence>
<evidence type="ECO:0000256" key="6">
    <source>
        <dbReference type="ARBA" id="ARBA00022824"/>
    </source>
</evidence>
<evidence type="ECO:0000256" key="8">
    <source>
        <dbReference type="ARBA" id="ARBA00023055"/>
    </source>
</evidence>
<comment type="similarity">
    <text evidence="3">Belongs to the ATG2 family.</text>
</comment>
<dbReference type="GO" id="GO:0000422">
    <property type="term" value="P:autophagy of mitochondrion"/>
    <property type="evidence" value="ECO:0007669"/>
    <property type="project" value="TreeGrafter"/>
</dbReference>
<evidence type="ECO:0000313" key="16">
    <source>
        <dbReference type="Proteomes" id="UP000321518"/>
    </source>
</evidence>
<feature type="region of interest" description="Disordered" evidence="13">
    <location>
        <begin position="706"/>
        <end position="733"/>
    </location>
</feature>
<comment type="caution">
    <text evidence="15">The sequence shown here is derived from an EMBL/GenBank/DDBJ whole genome shotgun (WGS) entry which is preliminary data.</text>
</comment>
<evidence type="ECO:0000256" key="11">
    <source>
        <dbReference type="ARBA" id="ARBA00024615"/>
    </source>
</evidence>
<evidence type="ECO:0000256" key="9">
    <source>
        <dbReference type="ARBA" id="ARBA00023136"/>
    </source>
</evidence>
<keyword evidence="14" id="KW-0732">Signal</keyword>
<feature type="signal peptide" evidence="14">
    <location>
        <begin position="1"/>
        <end position="17"/>
    </location>
</feature>
<feature type="chain" id="PRO_5022004013" description="Autophagy-related protein 2" evidence="14">
    <location>
        <begin position="18"/>
        <end position="1970"/>
    </location>
</feature>
<proteinExistence type="inferred from homology"/>
<feature type="compositionally biased region" description="Pro residues" evidence="13">
    <location>
        <begin position="147"/>
        <end position="158"/>
    </location>
</feature>
<feature type="region of interest" description="Disordered" evidence="13">
    <location>
        <begin position="930"/>
        <end position="965"/>
    </location>
</feature>
<evidence type="ECO:0000313" key="15">
    <source>
        <dbReference type="EMBL" id="GEM11837.1"/>
    </source>
</evidence>
<evidence type="ECO:0000256" key="13">
    <source>
        <dbReference type="SAM" id="MobiDB-lite"/>
    </source>
</evidence>
<keyword evidence="7" id="KW-0072">Autophagy</keyword>
<feature type="compositionally biased region" description="Basic and acidic residues" evidence="13">
    <location>
        <begin position="393"/>
        <end position="402"/>
    </location>
</feature>
<dbReference type="GO" id="GO:0061709">
    <property type="term" value="P:reticulophagy"/>
    <property type="evidence" value="ECO:0007669"/>
    <property type="project" value="TreeGrafter"/>
</dbReference>
<dbReference type="GO" id="GO:0032266">
    <property type="term" value="F:phosphatidylinositol-3-phosphate binding"/>
    <property type="evidence" value="ECO:0007669"/>
    <property type="project" value="TreeGrafter"/>
</dbReference>
<comment type="catalytic activity">
    <reaction evidence="11">
        <text>a 1,2-diacyl-sn-glycero-3-phosphoethanolamine(in) = a 1,2-diacyl-sn-glycero-3-phosphoethanolamine(out)</text>
        <dbReference type="Rhea" id="RHEA:38895"/>
        <dbReference type="ChEBI" id="CHEBI:64612"/>
    </reaction>
</comment>
<dbReference type="GO" id="GO:0000045">
    <property type="term" value="P:autophagosome assembly"/>
    <property type="evidence" value="ECO:0007669"/>
    <property type="project" value="TreeGrafter"/>
</dbReference>
<dbReference type="Proteomes" id="UP000321518">
    <property type="component" value="Unassembled WGS sequence"/>
</dbReference>
<dbReference type="PANTHER" id="PTHR13190">
    <property type="entry name" value="AUTOPHAGY-RELATED 2, ISOFORM A"/>
    <property type="match status" value="1"/>
</dbReference>
<evidence type="ECO:0000256" key="12">
    <source>
        <dbReference type="ARBA" id="ARBA00024631"/>
    </source>
</evidence>
<keyword evidence="8" id="KW-0445">Lipid transport</keyword>
<comment type="subcellular location">
    <subcellularLocation>
        <location evidence="1">Endoplasmic reticulum membrane</location>
        <topology evidence="1">Peripheral membrane protein</topology>
    </subcellularLocation>
    <subcellularLocation>
        <location evidence="2">Preautophagosomal structure membrane</location>
        <topology evidence="2">Peripheral membrane protein</topology>
    </subcellularLocation>
</comment>
<organism evidence="15 16">
    <name type="scientific">Rhodotorula toruloides</name>
    <name type="common">Yeast</name>
    <name type="synonym">Rhodosporidium toruloides</name>
    <dbReference type="NCBI Taxonomy" id="5286"/>
    <lineage>
        <taxon>Eukaryota</taxon>
        <taxon>Fungi</taxon>
        <taxon>Dikarya</taxon>
        <taxon>Basidiomycota</taxon>
        <taxon>Pucciniomycotina</taxon>
        <taxon>Microbotryomycetes</taxon>
        <taxon>Sporidiobolales</taxon>
        <taxon>Sporidiobolaceae</taxon>
        <taxon>Rhodotorula</taxon>
    </lineage>
</organism>
<accession>A0A511KNB2</accession>
<evidence type="ECO:0000256" key="10">
    <source>
        <dbReference type="ARBA" id="ARBA00024479"/>
    </source>
</evidence>
<name>A0A511KNB2_RHOTO</name>
<evidence type="ECO:0000256" key="4">
    <source>
        <dbReference type="ARBA" id="ARBA00018070"/>
    </source>
</evidence>
<dbReference type="PANTHER" id="PTHR13190:SF1">
    <property type="entry name" value="AUTOPHAGY-RELATED 2, ISOFORM A"/>
    <property type="match status" value="1"/>
</dbReference>
<dbReference type="GO" id="GO:0061723">
    <property type="term" value="P:glycophagy"/>
    <property type="evidence" value="ECO:0007669"/>
    <property type="project" value="TreeGrafter"/>
</dbReference>
<feature type="compositionally biased region" description="Basic and acidic residues" evidence="13">
    <location>
        <begin position="952"/>
        <end position="965"/>
    </location>
</feature>
<gene>
    <name evidence="15" type="ORF">Rt10032_c17g5854</name>
</gene>
<keyword evidence="6" id="KW-0256">Endoplasmic reticulum</keyword>
<dbReference type="GO" id="GO:0005789">
    <property type="term" value="C:endoplasmic reticulum membrane"/>
    <property type="evidence" value="ECO:0007669"/>
    <property type="project" value="UniProtKB-SubCell"/>
</dbReference>
<dbReference type="GO" id="GO:0006869">
    <property type="term" value="P:lipid transport"/>
    <property type="evidence" value="ECO:0007669"/>
    <property type="project" value="UniProtKB-KW"/>
</dbReference>
<feature type="region of interest" description="Disordered" evidence="13">
    <location>
        <begin position="379"/>
        <end position="417"/>
    </location>
</feature>
<evidence type="ECO:0000256" key="7">
    <source>
        <dbReference type="ARBA" id="ARBA00023006"/>
    </source>
</evidence>
<dbReference type="EMBL" id="BJWK01000017">
    <property type="protein sequence ID" value="GEM11837.1"/>
    <property type="molecule type" value="Genomic_DNA"/>
</dbReference>
<dbReference type="GO" id="GO:0034727">
    <property type="term" value="P:piecemeal microautophagy of the nucleus"/>
    <property type="evidence" value="ECO:0007669"/>
    <property type="project" value="TreeGrafter"/>
</dbReference>
<dbReference type="InterPro" id="IPR026849">
    <property type="entry name" value="ATG2"/>
</dbReference>
<dbReference type="GO" id="GO:0061908">
    <property type="term" value="C:phagophore"/>
    <property type="evidence" value="ECO:0007669"/>
    <property type="project" value="TreeGrafter"/>
</dbReference>
<comment type="catalytic activity">
    <reaction evidence="10">
        <text>a 1,2-diacyl-sn-glycero-3-phospho-L-serine(in) = a 1,2-diacyl-sn-glycero-3-phospho-L-serine(out)</text>
        <dbReference type="Rhea" id="RHEA:38663"/>
        <dbReference type="ChEBI" id="CHEBI:57262"/>
    </reaction>
</comment>
<evidence type="ECO:0000256" key="3">
    <source>
        <dbReference type="ARBA" id="ARBA00009714"/>
    </source>
</evidence>
<feature type="region of interest" description="Disordered" evidence="13">
    <location>
        <begin position="138"/>
        <end position="170"/>
    </location>
</feature>